<dbReference type="AlphaFoldDB" id="A0A6G0VH28"/>
<proteinExistence type="predicted"/>
<name>A0A6G0VH28_APHCR</name>
<evidence type="ECO:0008006" key="3">
    <source>
        <dbReference type="Google" id="ProtNLM"/>
    </source>
</evidence>
<evidence type="ECO:0000313" key="2">
    <source>
        <dbReference type="Proteomes" id="UP000478052"/>
    </source>
</evidence>
<dbReference type="OrthoDB" id="6755130at2759"/>
<feature type="non-terminal residue" evidence="1">
    <location>
        <position position="163"/>
    </location>
</feature>
<accession>A0A6G0VH28</accession>
<dbReference type="CDD" id="cd00303">
    <property type="entry name" value="retropepsin_like"/>
    <property type="match status" value="1"/>
</dbReference>
<dbReference type="Pfam" id="PF13975">
    <property type="entry name" value="gag-asp_proteas"/>
    <property type="match status" value="1"/>
</dbReference>
<dbReference type="SUPFAM" id="SSF50630">
    <property type="entry name" value="Acid proteases"/>
    <property type="match status" value="1"/>
</dbReference>
<gene>
    <name evidence="1" type="ORF">FWK35_00038926</name>
</gene>
<dbReference type="Proteomes" id="UP000478052">
    <property type="component" value="Unassembled WGS sequence"/>
</dbReference>
<dbReference type="EMBL" id="VUJU01017602">
    <property type="protein sequence ID" value="KAF0682252.1"/>
    <property type="molecule type" value="Genomic_DNA"/>
</dbReference>
<protein>
    <recommendedName>
        <fullName evidence="3">Peptidase A2 domain-containing protein</fullName>
    </recommendedName>
</protein>
<sequence>TVFVNDSKLQGLIDTGCSVCLIRASSATHCSITWEPAAQPLFVVGDIHTPRMATIGQVTADVRIGEVRTKGHLILVVPDNAIPTDMLIGRDWLDLPGVSYYKGNNEIVVVPTAADPTLMKELPNQGEDPNNNSIEMYLLDGPQCALLGWHTDQTTGEATHYRE</sequence>
<comment type="caution">
    <text evidence="1">The sequence shown here is derived from an EMBL/GenBank/DDBJ whole genome shotgun (WGS) entry which is preliminary data.</text>
</comment>
<keyword evidence="2" id="KW-1185">Reference proteome</keyword>
<dbReference type="Gene3D" id="2.40.70.10">
    <property type="entry name" value="Acid Proteases"/>
    <property type="match status" value="1"/>
</dbReference>
<organism evidence="1 2">
    <name type="scientific">Aphis craccivora</name>
    <name type="common">Cowpea aphid</name>
    <dbReference type="NCBI Taxonomy" id="307492"/>
    <lineage>
        <taxon>Eukaryota</taxon>
        <taxon>Metazoa</taxon>
        <taxon>Ecdysozoa</taxon>
        <taxon>Arthropoda</taxon>
        <taxon>Hexapoda</taxon>
        <taxon>Insecta</taxon>
        <taxon>Pterygota</taxon>
        <taxon>Neoptera</taxon>
        <taxon>Paraneoptera</taxon>
        <taxon>Hemiptera</taxon>
        <taxon>Sternorrhyncha</taxon>
        <taxon>Aphidomorpha</taxon>
        <taxon>Aphidoidea</taxon>
        <taxon>Aphididae</taxon>
        <taxon>Aphidini</taxon>
        <taxon>Aphis</taxon>
        <taxon>Aphis</taxon>
    </lineage>
</organism>
<evidence type="ECO:0000313" key="1">
    <source>
        <dbReference type="EMBL" id="KAF0682252.1"/>
    </source>
</evidence>
<reference evidence="1 2" key="1">
    <citation type="submission" date="2019-08" db="EMBL/GenBank/DDBJ databases">
        <title>Whole genome of Aphis craccivora.</title>
        <authorList>
            <person name="Voronova N.V."/>
            <person name="Shulinski R.S."/>
            <person name="Bandarenka Y.V."/>
            <person name="Zhorov D.G."/>
            <person name="Warner D."/>
        </authorList>
    </citation>
    <scope>NUCLEOTIDE SEQUENCE [LARGE SCALE GENOMIC DNA]</scope>
    <source>
        <strain evidence="1">180601</strain>
        <tissue evidence="1">Whole Body</tissue>
    </source>
</reference>
<dbReference type="InterPro" id="IPR021109">
    <property type="entry name" value="Peptidase_aspartic_dom_sf"/>
</dbReference>
<feature type="non-terminal residue" evidence="1">
    <location>
        <position position="1"/>
    </location>
</feature>